<dbReference type="AlphaFoldDB" id="A0A3E1YA18"/>
<sequence length="1130" mass="132509">MSTLFNSDAKESGFRLQYFEIYNWGTFHNKIYRVNTNGQTSLLTGANGSGKTTLVDALLTLMVPSGKRFYNQSSGTDQRRDRGEESYFWGYYGKTFSEESQQSKTDQLRHKENNPYSVLLAYFYNAATMHQITLAQVRWYAGEMKRQFIVSPHKLNINDHFGNGKFDMKGDWKKKLRLEYPKTEITDSFKEYAALFSNIFGLRSEKALSLFNQTVGIKVLGDLNSFIRGQMLDEPESESEFLKLRENYDSLLTSHRAIQKDETQLKMLEPIIENRTIWQSVQTKNRELHALQDVLPTWFNKQEKEILEQELHLLQQEQELTATSLTGINDQLKSLQLRKDELIAQKANNSVDEQLRSIEKSIHYEQKSLETKRSKMDEYNKLAERLNLISNPDEHRFHDNISKAEKQLGSLDKQIDSLQEEIFHHKSSLAAEQTEARRLEEEIDSFLNRKNNIPYELIRIRQQLADMLEISEDALPFAGELMRVKDEEIHWENAIEKVLHNFALRLLVPEEYIRDINRYINENNLQTRLVYHKVEEQSYTMLRMPTEKDSLLQKIEIKPKTAFKDWLEQQLLDQFDYTCTDDMEVFNKSKKAVTANGLIRQATRHEKDDRPSRTQKNNYVLGWNNKNKLRLLKEEQDECNASIETMQHSISQLETARKGILGNHTFLTAFLSLRNYSEINWQSHAEVIETFAREKNALLQTSDKYQVICEQLDDTSNSIVAKEQEKERILQEKGRLDDKAAEKIRYINQLRVNKLDDASQQKVLEFLTELAITETAQTAAQLAGHRKKADESLKTSMNEALRIATEKESEITRQLSAFVMPPKAIHDAYPDWLGDVNDLQPHVKYLDEFTALYERIKFQRLIEHKERFRKYMDTSMLNAITNYRAWIYGQEDLIREVIEDLNEPLRNITFNKNPDTYLQLECRHVRDVEIRNFKEKLSGAVPDSYKYHMEKDEEYGDQLFNNIKALIDELQQNEAWRRKVTDVRNWLDFGAKEFYISDNRGFKYYEDTASLSGGEKAQFTYTILGAAIAYQFGINETNRQHRSLRFITVDEAFSKLDPEKSHYLMEYCGQLNLQLLVVTPLDKLNIAEPYIHACHFVANKNKRDSVVYNFTMEEYQERKKEFESMAATMS</sequence>
<protein>
    <recommendedName>
        <fullName evidence="4">AAA family ATPase</fullName>
    </recommendedName>
</protein>
<dbReference type="OrthoDB" id="174137at2"/>
<dbReference type="RefSeq" id="WP_116975953.1">
    <property type="nucleotide sequence ID" value="NZ_QPMM01000006.1"/>
</dbReference>
<gene>
    <name evidence="2" type="ORF">DVR12_12205</name>
</gene>
<proteinExistence type="predicted"/>
<dbReference type="Pfam" id="PF13555">
    <property type="entry name" value="AAA_29"/>
    <property type="match status" value="1"/>
</dbReference>
<evidence type="ECO:0000256" key="1">
    <source>
        <dbReference type="SAM" id="Coils"/>
    </source>
</evidence>
<feature type="coiled-coil region" evidence="1">
    <location>
        <begin position="299"/>
        <end position="345"/>
    </location>
</feature>
<feature type="coiled-coil region" evidence="1">
    <location>
        <begin position="401"/>
        <end position="449"/>
    </location>
</feature>
<dbReference type="EMBL" id="QPMM01000006">
    <property type="protein sequence ID" value="RFS22559.1"/>
    <property type="molecule type" value="Genomic_DNA"/>
</dbReference>
<evidence type="ECO:0000313" key="2">
    <source>
        <dbReference type="EMBL" id="RFS22559.1"/>
    </source>
</evidence>
<dbReference type="Gene3D" id="3.40.50.300">
    <property type="entry name" value="P-loop containing nucleotide triphosphate hydrolases"/>
    <property type="match status" value="2"/>
</dbReference>
<dbReference type="CDD" id="cd00267">
    <property type="entry name" value="ABC_ATPase"/>
    <property type="match status" value="1"/>
</dbReference>
<keyword evidence="3" id="KW-1185">Reference proteome</keyword>
<keyword evidence="1" id="KW-0175">Coiled coil</keyword>
<feature type="coiled-coil region" evidence="1">
    <location>
        <begin position="712"/>
        <end position="739"/>
    </location>
</feature>
<comment type="caution">
    <text evidence="2">The sequence shown here is derived from an EMBL/GenBank/DDBJ whole genome shotgun (WGS) entry which is preliminary data.</text>
</comment>
<dbReference type="Proteomes" id="UP000260644">
    <property type="component" value="Unassembled WGS sequence"/>
</dbReference>
<reference evidence="2 3" key="1">
    <citation type="submission" date="2018-07" db="EMBL/GenBank/DDBJ databases">
        <title>Chitinophaga K2CV101002-2 sp. nov., isolated from a monsoon evergreen broad-leaved forest soil.</title>
        <authorList>
            <person name="Lv Y."/>
        </authorList>
    </citation>
    <scope>NUCLEOTIDE SEQUENCE [LARGE SCALE GENOMIC DNA]</scope>
    <source>
        <strain evidence="2 3">GDMCC 1.1288</strain>
    </source>
</reference>
<name>A0A3E1YA18_9BACT</name>
<evidence type="ECO:0008006" key="4">
    <source>
        <dbReference type="Google" id="ProtNLM"/>
    </source>
</evidence>
<dbReference type="InterPro" id="IPR027417">
    <property type="entry name" value="P-loop_NTPase"/>
</dbReference>
<accession>A0A3E1YA18</accession>
<evidence type="ECO:0000313" key="3">
    <source>
        <dbReference type="Proteomes" id="UP000260644"/>
    </source>
</evidence>
<dbReference type="SUPFAM" id="SSF52540">
    <property type="entry name" value="P-loop containing nucleoside triphosphate hydrolases"/>
    <property type="match status" value="1"/>
</dbReference>
<organism evidence="2 3">
    <name type="scientific">Chitinophaga silvatica</name>
    <dbReference type="NCBI Taxonomy" id="2282649"/>
    <lineage>
        <taxon>Bacteria</taxon>
        <taxon>Pseudomonadati</taxon>
        <taxon>Bacteroidota</taxon>
        <taxon>Chitinophagia</taxon>
        <taxon>Chitinophagales</taxon>
        <taxon>Chitinophagaceae</taxon>
        <taxon>Chitinophaga</taxon>
    </lineage>
</organism>
<dbReference type="Pfam" id="PF13558">
    <property type="entry name" value="SbcC_Walker_B"/>
    <property type="match status" value="1"/>
</dbReference>